<protein>
    <submittedName>
        <fullName evidence="2">Uncharacterized protein</fullName>
    </submittedName>
</protein>
<dbReference type="Proteomes" id="UP000177785">
    <property type="component" value="Unassembled WGS sequence"/>
</dbReference>
<dbReference type="Pfam" id="PF18895">
    <property type="entry name" value="T4SS_pilin"/>
    <property type="match status" value="1"/>
</dbReference>
<evidence type="ECO:0000313" key="3">
    <source>
        <dbReference type="Proteomes" id="UP000177785"/>
    </source>
</evidence>
<proteinExistence type="predicted"/>
<keyword evidence="1" id="KW-1133">Transmembrane helix</keyword>
<keyword evidence="1" id="KW-0812">Transmembrane</keyword>
<reference evidence="2 3" key="1">
    <citation type="journal article" date="2016" name="Nat. Commun.">
        <title>Thousands of microbial genomes shed light on interconnected biogeochemical processes in an aquifer system.</title>
        <authorList>
            <person name="Anantharaman K."/>
            <person name="Brown C.T."/>
            <person name="Hug L.A."/>
            <person name="Sharon I."/>
            <person name="Castelle C.J."/>
            <person name="Probst A.J."/>
            <person name="Thomas B.C."/>
            <person name="Singh A."/>
            <person name="Wilkins M.J."/>
            <person name="Karaoz U."/>
            <person name="Brodie E.L."/>
            <person name="Williams K.H."/>
            <person name="Hubbard S.S."/>
            <person name="Banfield J.F."/>
        </authorList>
    </citation>
    <scope>NUCLEOTIDE SEQUENCE [LARGE SCALE GENOMIC DNA]</scope>
</reference>
<dbReference type="STRING" id="1802115.A2756_06375"/>
<name>A0A1G2G8I0_9BACT</name>
<comment type="caution">
    <text evidence="2">The sequence shown here is derived from an EMBL/GenBank/DDBJ whole genome shotgun (WGS) entry which is preliminary data.</text>
</comment>
<gene>
    <name evidence="2" type="ORF">A2756_06375</name>
</gene>
<organism evidence="2 3">
    <name type="scientific">Candidatus Ryanbacteria bacterium RIFCSPHIGHO2_01_FULL_48_27</name>
    <dbReference type="NCBI Taxonomy" id="1802115"/>
    <lineage>
        <taxon>Bacteria</taxon>
        <taxon>Candidatus Ryaniibacteriota</taxon>
    </lineage>
</organism>
<dbReference type="EMBL" id="MHNL01000001">
    <property type="protein sequence ID" value="OGZ46201.1"/>
    <property type="molecule type" value="Genomic_DNA"/>
</dbReference>
<evidence type="ECO:0000256" key="1">
    <source>
        <dbReference type="SAM" id="Phobius"/>
    </source>
</evidence>
<evidence type="ECO:0000313" key="2">
    <source>
        <dbReference type="EMBL" id="OGZ46201.1"/>
    </source>
</evidence>
<sequence>MSNKSAHILLGSLMFVVGAFVLFGNFAHAAEIQYNLLAPLPGGSNQVSGDQAFSTYARQAFAVALSAAAILALLMLVVGGIQYLGSAESPSRLSDAKDRIWNALIGLVLAVAAWLILNTINPALVSNDFNLPSLGGGSTSQQCFCTCNDGSPGTIVTKSDMCTSSCSARGGAKSCSQ</sequence>
<dbReference type="InterPro" id="IPR043993">
    <property type="entry name" value="T4SS_pilin"/>
</dbReference>
<keyword evidence="1" id="KW-0472">Membrane</keyword>
<dbReference type="AlphaFoldDB" id="A0A1G2G8I0"/>
<feature type="transmembrane region" description="Helical" evidence="1">
    <location>
        <begin position="100"/>
        <end position="117"/>
    </location>
</feature>
<accession>A0A1G2G8I0</accession>
<feature type="transmembrane region" description="Helical" evidence="1">
    <location>
        <begin position="60"/>
        <end position="79"/>
    </location>
</feature>